<evidence type="ECO:0000313" key="2">
    <source>
        <dbReference type="EMBL" id="MFC6018423.1"/>
    </source>
</evidence>
<name>A0ABW1KCB3_9ACTN</name>
<evidence type="ECO:0008006" key="4">
    <source>
        <dbReference type="Google" id="ProtNLM"/>
    </source>
</evidence>
<keyword evidence="3" id="KW-1185">Reference proteome</keyword>
<evidence type="ECO:0000256" key="1">
    <source>
        <dbReference type="SAM" id="MobiDB-lite"/>
    </source>
</evidence>
<comment type="caution">
    <text evidence="2">The sequence shown here is derived from an EMBL/GenBank/DDBJ whole genome shotgun (WGS) entry which is preliminary data.</text>
</comment>
<reference evidence="3" key="1">
    <citation type="journal article" date="2019" name="Int. J. Syst. Evol. Microbiol.">
        <title>The Global Catalogue of Microorganisms (GCM) 10K type strain sequencing project: providing services to taxonomists for standard genome sequencing and annotation.</title>
        <authorList>
            <consortium name="The Broad Institute Genomics Platform"/>
            <consortium name="The Broad Institute Genome Sequencing Center for Infectious Disease"/>
            <person name="Wu L."/>
            <person name="Ma J."/>
        </authorList>
    </citation>
    <scope>NUCLEOTIDE SEQUENCE [LARGE SCALE GENOMIC DNA]</scope>
    <source>
        <strain evidence="3">ZS-35-S2</strain>
    </source>
</reference>
<feature type="region of interest" description="Disordered" evidence="1">
    <location>
        <begin position="293"/>
        <end position="394"/>
    </location>
</feature>
<dbReference type="EMBL" id="JBHSPR010000017">
    <property type="protein sequence ID" value="MFC6018423.1"/>
    <property type="molecule type" value="Genomic_DNA"/>
</dbReference>
<protein>
    <recommendedName>
        <fullName evidence="4">ParB/Sulfiredoxin domain-containing protein</fullName>
    </recommendedName>
</protein>
<organism evidence="2 3">
    <name type="scientific">Plantactinospora solaniradicis</name>
    <dbReference type="NCBI Taxonomy" id="1723736"/>
    <lineage>
        <taxon>Bacteria</taxon>
        <taxon>Bacillati</taxon>
        <taxon>Actinomycetota</taxon>
        <taxon>Actinomycetes</taxon>
        <taxon>Micromonosporales</taxon>
        <taxon>Micromonosporaceae</taxon>
        <taxon>Plantactinospora</taxon>
    </lineage>
</organism>
<gene>
    <name evidence="2" type="ORF">ACFP2T_19705</name>
</gene>
<evidence type="ECO:0000313" key="3">
    <source>
        <dbReference type="Proteomes" id="UP001596203"/>
    </source>
</evidence>
<accession>A0ABW1KCB3</accession>
<sequence>MAKQWPIEERDLANLDLDLRNVRIPAEDLDQSAIANYLVEAEDLLELIRGILRDGYLDNELPVVVAEDERCVVLEGNRRITALKAIHRPELVGKSAPRIERLLSRYPDAETPTTVRVMFAPSREAAQPLLARLHTGKPKKSWLREQQAVFYHAQLSPTVTVNDLRRLYPAEAPSVIASFIRMGEMRELIRKMRYDDPSLEDFVKNSQLKMTSFEYAYELPKIQAALGISFDKDGLLTSKRLSEGQHRGLTYLLNRFRAKPPLTLNTRSPELKARNREHDLFAEQLLQLVAGVEGGAPGGEATDRGSGGSTGSSNRAGGNQPDSSGMAPGRPRGEAGPGAGPTGGGNPTGPGVGPPGGGNQPGSTGQPSLRGPNRGETRSRLSMEGFEYKGSSSGLRRRFEELKRLDVRDFPNGAYDLLRTVLECSIKDHFVSVRNKRLTGKQIGACIIELVAAYQQDQRMTSLINAVNRKGVMHAGQYAGTTASLNASNHEPDTFATAKDVHEAWDRIKPILIEIVGK</sequence>
<dbReference type="Proteomes" id="UP001596203">
    <property type="component" value="Unassembled WGS sequence"/>
</dbReference>
<proteinExistence type="predicted"/>
<feature type="compositionally biased region" description="Gly residues" evidence="1">
    <location>
        <begin position="335"/>
        <end position="360"/>
    </location>
</feature>
<dbReference type="RefSeq" id="WP_377423895.1">
    <property type="nucleotide sequence ID" value="NZ_JBHSPR010000017.1"/>
</dbReference>